<gene>
    <name evidence="2" type="ORF">Cco03nite_24680</name>
</gene>
<dbReference type="EMBL" id="BONI01000017">
    <property type="protein sequence ID" value="GIG05768.1"/>
    <property type="molecule type" value="Genomic_DNA"/>
</dbReference>
<dbReference type="Proteomes" id="UP000630887">
    <property type="component" value="Unassembled WGS sequence"/>
</dbReference>
<evidence type="ECO:0000313" key="3">
    <source>
        <dbReference type="Proteomes" id="UP000630887"/>
    </source>
</evidence>
<proteinExistence type="predicted"/>
<keyword evidence="3" id="KW-1185">Reference proteome</keyword>
<evidence type="ECO:0000256" key="1">
    <source>
        <dbReference type="SAM" id="MobiDB-lite"/>
    </source>
</evidence>
<dbReference type="AlphaFoldDB" id="A0A8J3KNH0"/>
<reference evidence="2 3" key="1">
    <citation type="submission" date="2021-01" db="EMBL/GenBank/DDBJ databases">
        <title>Whole genome shotgun sequence of Catellatospora coxensis NBRC 107359.</title>
        <authorList>
            <person name="Komaki H."/>
            <person name="Tamura T."/>
        </authorList>
    </citation>
    <scope>NUCLEOTIDE SEQUENCE [LARGE SCALE GENOMIC DNA]</scope>
    <source>
        <strain evidence="2 3">NBRC 107359</strain>
    </source>
</reference>
<organism evidence="2 3">
    <name type="scientific">Catellatospora coxensis</name>
    <dbReference type="NCBI Taxonomy" id="310354"/>
    <lineage>
        <taxon>Bacteria</taxon>
        <taxon>Bacillati</taxon>
        <taxon>Actinomycetota</taxon>
        <taxon>Actinomycetes</taxon>
        <taxon>Micromonosporales</taxon>
        <taxon>Micromonosporaceae</taxon>
        <taxon>Catellatospora</taxon>
    </lineage>
</organism>
<evidence type="ECO:0000313" key="2">
    <source>
        <dbReference type="EMBL" id="GIG05768.1"/>
    </source>
</evidence>
<protein>
    <submittedName>
        <fullName evidence="2">Uncharacterized protein</fullName>
    </submittedName>
</protein>
<comment type="caution">
    <text evidence="2">The sequence shown here is derived from an EMBL/GenBank/DDBJ whole genome shotgun (WGS) entry which is preliminary data.</text>
</comment>
<name>A0A8J3KNH0_9ACTN</name>
<sequence length="135" mass="14138">MDNLWASGLRVIHKAGRRRRGAGSIDGMDAENPSGTVPEPVRVEPDELIRLGGGLQRLADAVAREVPYANGLTSGPSGWATSGAQVRLAHEVGACLAGFSEDLGVFGQRLCLAGASYADRDSGLARRIAAVGERR</sequence>
<accession>A0A8J3KNH0</accession>
<feature type="region of interest" description="Disordered" evidence="1">
    <location>
        <begin position="20"/>
        <end position="40"/>
    </location>
</feature>